<dbReference type="InterPro" id="IPR053220">
    <property type="entry name" value="Nematode_rcpt-like_serp_H"/>
</dbReference>
<gene>
    <name evidence="1" type="primary">WBGene00279594</name>
</gene>
<proteinExistence type="predicted"/>
<sequence length="291" mass="33192">RFQYIKTSYFYCVFYRRCVGLFDISQPMAKMAKPQSVVFFELLVYRLGSRFCYYGWRRLGLFVALHFFMLTMCAAFVFPALSLRIAKGSLNFEYRLSKDAPESLGWLHNTSSYLLIRPRPTLYAGASYITSWGMCLFSAIVWMIFDLKKELKSGMKHASNSTRRYQKRAVTALTLQVKLILGIVPGIFYILPVAGLIDIYMNLRPPDMEEAYKNTTVAAVSAMLFVSISLHTFAHSLIILAFSPTYRRTIYTAAAYCSRKILPRKAQVSRQKTSQTLFIAPAIANQQIGNG</sequence>
<accession>A0A2A6CKV0</accession>
<accession>A0A8R1Z2I8</accession>
<protein>
    <submittedName>
        <fullName evidence="1">G protein-coupled receptor</fullName>
    </submittedName>
</protein>
<dbReference type="PANTHER" id="PTHR22941:SF26">
    <property type="entry name" value="SERPENTINE RECEPTOR, CLASS H"/>
    <property type="match status" value="1"/>
</dbReference>
<dbReference type="Proteomes" id="UP000005239">
    <property type="component" value="Unassembled WGS sequence"/>
</dbReference>
<dbReference type="AlphaFoldDB" id="A0A2A6CKV0"/>
<evidence type="ECO:0000313" key="1">
    <source>
        <dbReference type="EnsemblMetazoa" id="PPA41225.1"/>
    </source>
</evidence>
<dbReference type="Pfam" id="PF10318">
    <property type="entry name" value="7TM_GPCR_Srh"/>
    <property type="match status" value="1"/>
</dbReference>
<reference evidence="2" key="1">
    <citation type="journal article" date="2008" name="Nat. Genet.">
        <title>The Pristionchus pacificus genome provides a unique perspective on nematode lifestyle and parasitism.</title>
        <authorList>
            <person name="Dieterich C."/>
            <person name="Clifton S.W."/>
            <person name="Schuster L.N."/>
            <person name="Chinwalla A."/>
            <person name="Delehaunty K."/>
            <person name="Dinkelacker I."/>
            <person name="Fulton L."/>
            <person name="Fulton R."/>
            <person name="Godfrey J."/>
            <person name="Minx P."/>
            <person name="Mitreva M."/>
            <person name="Roeseler W."/>
            <person name="Tian H."/>
            <person name="Witte H."/>
            <person name="Yang S.P."/>
            <person name="Wilson R.K."/>
            <person name="Sommer R.J."/>
        </authorList>
    </citation>
    <scope>NUCLEOTIDE SEQUENCE [LARGE SCALE GENOMIC DNA]</scope>
    <source>
        <strain evidence="2">PS312</strain>
    </source>
</reference>
<dbReference type="EnsemblMetazoa" id="PPA41225.1">
    <property type="protein sequence ID" value="PPA41225.1"/>
    <property type="gene ID" value="WBGene00279594"/>
</dbReference>
<keyword evidence="2" id="KW-1185">Reference proteome</keyword>
<reference evidence="1" key="2">
    <citation type="submission" date="2022-06" db="UniProtKB">
        <authorList>
            <consortium name="EnsemblMetazoa"/>
        </authorList>
    </citation>
    <scope>IDENTIFICATION</scope>
    <source>
        <strain evidence="1">PS312</strain>
    </source>
</reference>
<dbReference type="InterPro" id="IPR019422">
    <property type="entry name" value="7TM_GPCR_serpentine_rcpt_Srh"/>
</dbReference>
<dbReference type="PANTHER" id="PTHR22941">
    <property type="entry name" value="SERPENTINE RECEPTOR"/>
    <property type="match status" value="1"/>
</dbReference>
<name>A0A2A6CKV0_PRIPA</name>
<evidence type="ECO:0000313" key="2">
    <source>
        <dbReference type="Proteomes" id="UP000005239"/>
    </source>
</evidence>
<organism evidence="1 2">
    <name type="scientific">Pristionchus pacificus</name>
    <name type="common">Parasitic nematode worm</name>
    <dbReference type="NCBI Taxonomy" id="54126"/>
    <lineage>
        <taxon>Eukaryota</taxon>
        <taxon>Metazoa</taxon>
        <taxon>Ecdysozoa</taxon>
        <taxon>Nematoda</taxon>
        <taxon>Chromadorea</taxon>
        <taxon>Rhabditida</taxon>
        <taxon>Rhabditina</taxon>
        <taxon>Diplogasteromorpha</taxon>
        <taxon>Diplogasteroidea</taxon>
        <taxon>Neodiplogasteridae</taxon>
        <taxon>Pristionchus</taxon>
    </lineage>
</organism>